<dbReference type="InterPro" id="IPR020605">
    <property type="entry name" value="Octanoyltransferase_CS"/>
</dbReference>
<comment type="catalytic activity">
    <reaction evidence="5">
        <text>octanoyl-[ACP] + L-lysyl-[protein] = N(6)-octanoyl-L-lysyl-[protein] + holo-[ACP] + H(+)</text>
        <dbReference type="Rhea" id="RHEA:17665"/>
        <dbReference type="Rhea" id="RHEA-COMP:9636"/>
        <dbReference type="Rhea" id="RHEA-COMP:9685"/>
        <dbReference type="Rhea" id="RHEA-COMP:9752"/>
        <dbReference type="Rhea" id="RHEA-COMP:9928"/>
        <dbReference type="ChEBI" id="CHEBI:15378"/>
        <dbReference type="ChEBI" id="CHEBI:29969"/>
        <dbReference type="ChEBI" id="CHEBI:64479"/>
        <dbReference type="ChEBI" id="CHEBI:78463"/>
        <dbReference type="ChEBI" id="CHEBI:78809"/>
        <dbReference type="EC" id="2.3.1.181"/>
    </reaction>
</comment>
<keyword evidence="3 5" id="KW-0012">Acyltransferase</keyword>
<sequence>MNGAAPHRLGAVSDVDTVDTASTVTAEAGARELVVVHAGFGAAAVPYEAGWDLQKRTQEKRIADEIGDTVLLLEHEPVYTAGKRTEPLDRPMGDPGAPVVEVDRGGKITWHGPGQLTGYPIVKLRDSTGGVAFVRLLERMMMDVCAEFGLATKFVEGRSGLWVPGTPDRKLGSIGLRVRRNVTMHGFQINCDCDMSWFDRIVPCGIRDAGSTSLSQELGRPVPVAEVVPLVERHLARLLGAGAVLHRTTAQLAL</sequence>
<protein>
    <recommendedName>
        <fullName evidence="5">Octanoyltransferase</fullName>
        <ecNumber evidence="5">2.3.1.181</ecNumber>
    </recommendedName>
    <alternativeName>
        <fullName evidence="5">Lipoate-protein ligase B</fullName>
    </alternativeName>
    <alternativeName>
        <fullName evidence="5">Lipoyl/octanoyl transferase</fullName>
    </alternativeName>
    <alternativeName>
        <fullName evidence="5">Octanoyl-[acyl-carrier-protein]-protein N-octanoyltransferase</fullName>
    </alternativeName>
</protein>
<keyword evidence="5" id="KW-0963">Cytoplasm</keyword>
<dbReference type="InterPro" id="IPR000544">
    <property type="entry name" value="Octanoyltransferase"/>
</dbReference>
<dbReference type="PROSITE" id="PS01313">
    <property type="entry name" value="LIPB"/>
    <property type="match status" value="1"/>
</dbReference>
<feature type="binding site" evidence="5">
    <location>
        <begin position="173"/>
        <end position="175"/>
    </location>
    <ligand>
        <name>substrate</name>
    </ligand>
</feature>
<dbReference type="GO" id="GO:0005737">
    <property type="term" value="C:cytoplasm"/>
    <property type="evidence" value="ECO:0007669"/>
    <property type="project" value="UniProtKB-SubCell"/>
</dbReference>
<dbReference type="GO" id="GO:0033819">
    <property type="term" value="F:lipoyl(octanoyl) transferase activity"/>
    <property type="evidence" value="ECO:0007669"/>
    <property type="project" value="UniProtKB-EC"/>
</dbReference>
<proteinExistence type="inferred from homology"/>
<dbReference type="PANTHER" id="PTHR10993">
    <property type="entry name" value="OCTANOYLTRANSFERASE"/>
    <property type="match status" value="1"/>
</dbReference>
<evidence type="ECO:0000313" key="7">
    <source>
        <dbReference type="EMBL" id="MQY02531.1"/>
    </source>
</evidence>
<reference evidence="7 8" key="1">
    <citation type="submission" date="2019-10" db="EMBL/GenBank/DDBJ databases">
        <title>Actinomadura rubteroloni sp. nov. and Actinomadura macrotermitis sp. nov., isolated from the gut of fungus growing-termite Macrotermes natalensis.</title>
        <authorList>
            <person name="Benndorf R."/>
            <person name="Martin K."/>
            <person name="Kuefner M."/>
            <person name="De Beer W."/>
            <person name="Kaster A.-K."/>
            <person name="Vollmers J."/>
            <person name="Poulsen M."/>
            <person name="Beemelmanns C."/>
        </authorList>
    </citation>
    <scope>NUCLEOTIDE SEQUENCE [LARGE SCALE GENOMIC DNA]</scope>
    <source>
        <strain evidence="7 8">RB68</strain>
    </source>
</reference>
<keyword evidence="8" id="KW-1185">Reference proteome</keyword>
<dbReference type="GO" id="GO:0009249">
    <property type="term" value="P:protein lipoylation"/>
    <property type="evidence" value="ECO:0007669"/>
    <property type="project" value="InterPro"/>
</dbReference>
<keyword evidence="2 5" id="KW-0808">Transferase</keyword>
<dbReference type="CDD" id="cd16444">
    <property type="entry name" value="LipB"/>
    <property type="match status" value="1"/>
</dbReference>
<dbReference type="NCBIfam" id="NF010925">
    <property type="entry name" value="PRK14345.1"/>
    <property type="match status" value="1"/>
</dbReference>
<accession>A0A7K0BMY6</accession>
<dbReference type="EMBL" id="WEGH01000001">
    <property type="protein sequence ID" value="MQY02531.1"/>
    <property type="molecule type" value="Genomic_DNA"/>
</dbReference>
<dbReference type="InterPro" id="IPR045864">
    <property type="entry name" value="aa-tRNA-synth_II/BPL/LPL"/>
</dbReference>
<dbReference type="SUPFAM" id="SSF55681">
    <property type="entry name" value="Class II aaRS and biotin synthetases"/>
    <property type="match status" value="1"/>
</dbReference>
<dbReference type="PANTHER" id="PTHR10993:SF7">
    <property type="entry name" value="LIPOYLTRANSFERASE 2, MITOCHONDRIAL-RELATED"/>
    <property type="match status" value="1"/>
</dbReference>
<comment type="miscellaneous">
    <text evidence="5">In the reaction, the free carboxyl group of octanoic acid is attached via an amide linkage to the epsilon-amino group of a specific lysine residue of lipoyl domains of lipoate-dependent enzymes.</text>
</comment>
<dbReference type="EC" id="2.3.1.181" evidence="5"/>
<comment type="subcellular location">
    <subcellularLocation>
        <location evidence="5">Cytoplasm</location>
    </subcellularLocation>
</comment>
<comment type="pathway">
    <text evidence="1 5">Protein modification; protein lipoylation via endogenous pathway; protein N(6)-(lipoyl)lysine from octanoyl-[acyl-carrier-protein]: step 1/2.</text>
</comment>
<gene>
    <name evidence="5 7" type="primary">lipB</name>
    <name evidence="7" type="ORF">ACRB68_05610</name>
</gene>
<comment type="function">
    <text evidence="4 5">Catalyzes the transfer of endogenously produced octanoic acid from octanoyl-acyl-carrier-protein onto the lipoyl domains of lipoate-dependent enzymes. Lipoyl-ACP can also act as a substrate although octanoyl-ACP is likely to be the physiological substrate.</text>
</comment>
<evidence type="ECO:0000256" key="3">
    <source>
        <dbReference type="ARBA" id="ARBA00023315"/>
    </source>
</evidence>
<dbReference type="UniPathway" id="UPA00538">
    <property type="reaction ID" value="UER00592"/>
</dbReference>
<dbReference type="InterPro" id="IPR004143">
    <property type="entry name" value="BPL_LPL_catalytic"/>
</dbReference>
<evidence type="ECO:0000256" key="2">
    <source>
        <dbReference type="ARBA" id="ARBA00022679"/>
    </source>
</evidence>
<dbReference type="AlphaFoldDB" id="A0A7K0BMY6"/>
<dbReference type="NCBIfam" id="TIGR00214">
    <property type="entry name" value="lipB"/>
    <property type="match status" value="1"/>
</dbReference>
<dbReference type="Proteomes" id="UP000487268">
    <property type="component" value="Unassembled WGS sequence"/>
</dbReference>
<dbReference type="Pfam" id="PF21948">
    <property type="entry name" value="LplA-B_cat"/>
    <property type="match status" value="1"/>
</dbReference>
<feature type="site" description="Lowers pKa of active site Cys" evidence="5">
    <location>
        <position position="170"/>
    </location>
</feature>
<evidence type="ECO:0000256" key="5">
    <source>
        <dbReference type="HAMAP-Rule" id="MF_00013"/>
    </source>
</evidence>
<organism evidence="7 8">
    <name type="scientific">Actinomadura macrotermitis</name>
    <dbReference type="NCBI Taxonomy" id="2585200"/>
    <lineage>
        <taxon>Bacteria</taxon>
        <taxon>Bacillati</taxon>
        <taxon>Actinomycetota</taxon>
        <taxon>Actinomycetes</taxon>
        <taxon>Streptosporangiales</taxon>
        <taxon>Thermomonosporaceae</taxon>
        <taxon>Actinomadura</taxon>
    </lineage>
</organism>
<feature type="binding site" evidence="5">
    <location>
        <begin position="104"/>
        <end position="111"/>
    </location>
    <ligand>
        <name>substrate</name>
    </ligand>
</feature>
<feature type="active site" description="Acyl-thioester intermediate" evidence="5">
    <location>
        <position position="204"/>
    </location>
</feature>
<evidence type="ECO:0000259" key="6">
    <source>
        <dbReference type="PROSITE" id="PS51733"/>
    </source>
</evidence>
<evidence type="ECO:0000313" key="8">
    <source>
        <dbReference type="Proteomes" id="UP000487268"/>
    </source>
</evidence>
<dbReference type="HAMAP" id="MF_00013">
    <property type="entry name" value="LipB"/>
    <property type="match status" value="1"/>
</dbReference>
<feature type="domain" description="BPL/LPL catalytic" evidence="6">
    <location>
        <begin position="64"/>
        <end position="243"/>
    </location>
</feature>
<comment type="similarity">
    <text evidence="5">Belongs to the LipB family.</text>
</comment>
<comment type="caution">
    <text evidence="5">Lacks conserved residue(s) required for the propagation of feature annotation.</text>
</comment>
<comment type="caution">
    <text evidence="7">The sequence shown here is derived from an EMBL/GenBank/DDBJ whole genome shotgun (WGS) entry which is preliminary data.</text>
</comment>
<evidence type="ECO:0000256" key="4">
    <source>
        <dbReference type="ARBA" id="ARBA00024732"/>
    </source>
</evidence>
<evidence type="ECO:0000256" key="1">
    <source>
        <dbReference type="ARBA" id="ARBA00004821"/>
    </source>
</evidence>
<name>A0A7K0BMY6_9ACTN</name>
<dbReference type="PROSITE" id="PS51733">
    <property type="entry name" value="BPL_LPL_CATALYTIC"/>
    <property type="match status" value="1"/>
</dbReference>
<dbReference type="Gene3D" id="3.30.930.10">
    <property type="entry name" value="Bira Bifunctional Protein, Domain 2"/>
    <property type="match status" value="1"/>
</dbReference>